<dbReference type="InterPro" id="IPR014717">
    <property type="entry name" value="Transl_elong_EF1B/ribsomal_bS6"/>
</dbReference>
<comment type="function">
    <text evidence="5 7">Binds together with bS18 to 16S ribosomal RNA.</text>
</comment>
<sequence length="93" mass="10954">MRKYEFMVVFNTNEDKYNAGLESVKKILSDAGVVVEEEKPYGDRDLCYEIKKEKKGRYILFNIQAAPEKIIEIDRLVKLNTNVLTFMFVRVEK</sequence>
<dbReference type="CDD" id="cd00473">
    <property type="entry name" value="bS6"/>
    <property type="match status" value="1"/>
</dbReference>
<dbReference type="GO" id="GO:0005737">
    <property type="term" value="C:cytoplasm"/>
    <property type="evidence" value="ECO:0007669"/>
    <property type="project" value="UniProtKB-ARBA"/>
</dbReference>
<comment type="similarity">
    <text evidence="1 7">Belongs to the bacterial ribosomal protein bS6 family.</text>
</comment>
<protein>
    <recommendedName>
        <fullName evidence="6 7">Small ribosomal subunit protein bS6</fullName>
    </recommendedName>
</protein>
<dbReference type="GO" id="GO:0005840">
    <property type="term" value="C:ribosome"/>
    <property type="evidence" value="ECO:0007669"/>
    <property type="project" value="UniProtKB-KW"/>
</dbReference>
<evidence type="ECO:0000256" key="6">
    <source>
        <dbReference type="ARBA" id="ARBA00035294"/>
    </source>
</evidence>
<dbReference type="Proteomes" id="UP000823638">
    <property type="component" value="Unassembled WGS sequence"/>
</dbReference>
<evidence type="ECO:0000256" key="5">
    <source>
        <dbReference type="ARBA" id="ARBA00035104"/>
    </source>
</evidence>
<dbReference type="InterPro" id="IPR020814">
    <property type="entry name" value="Ribosomal_S6_plastid/chlpt"/>
</dbReference>
<dbReference type="AlphaFoldDB" id="A0A9D9N399"/>
<reference evidence="8" key="2">
    <citation type="journal article" date="2021" name="PeerJ">
        <title>Extensive microbial diversity within the chicken gut microbiome revealed by metagenomics and culture.</title>
        <authorList>
            <person name="Gilroy R."/>
            <person name="Ravi A."/>
            <person name="Getino M."/>
            <person name="Pursley I."/>
            <person name="Horton D.L."/>
            <person name="Alikhan N.F."/>
            <person name="Baker D."/>
            <person name="Gharbi K."/>
            <person name="Hall N."/>
            <person name="Watson M."/>
            <person name="Adriaenssens E.M."/>
            <person name="Foster-Nyarko E."/>
            <person name="Jarju S."/>
            <person name="Secka A."/>
            <person name="Antonio M."/>
            <person name="Oren A."/>
            <person name="Chaudhuri R.R."/>
            <person name="La Ragione R."/>
            <person name="Hildebrand F."/>
            <person name="Pallen M.J."/>
        </authorList>
    </citation>
    <scope>NUCLEOTIDE SEQUENCE</scope>
    <source>
        <strain evidence="8">10532</strain>
    </source>
</reference>
<dbReference type="Pfam" id="PF01250">
    <property type="entry name" value="Ribosomal_S6"/>
    <property type="match status" value="1"/>
</dbReference>
<evidence type="ECO:0000256" key="4">
    <source>
        <dbReference type="ARBA" id="ARBA00023274"/>
    </source>
</evidence>
<proteinExistence type="inferred from homology"/>
<name>A0A9D9N399_9SPIR</name>
<evidence type="ECO:0000256" key="1">
    <source>
        <dbReference type="ARBA" id="ARBA00009512"/>
    </source>
</evidence>
<dbReference type="InterPro" id="IPR035980">
    <property type="entry name" value="Ribosomal_bS6_sf"/>
</dbReference>
<reference evidence="8" key="1">
    <citation type="submission" date="2020-10" db="EMBL/GenBank/DDBJ databases">
        <authorList>
            <person name="Gilroy R."/>
        </authorList>
    </citation>
    <scope>NUCLEOTIDE SEQUENCE</scope>
    <source>
        <strain evidence="8">10532</strain>
    </source>
</reference>
<accession>A0A9D9N399</accession>
<evidence type="ECO:0000256" key="3">
    <source>
        <dbReference type="ARBA" id="ARBA00022980"/>
    </source>
</evidence>
<evidence type="ECO:0000256" key="7">
    <source>
        <dbReference type="HAMAP-Rule" id="MF_00360"/>
    </source>
</evidence>
<dbReference type="GO" id="GO:0070181">
    <property type="term" value="F:small ribosomal subunit rRNA binding"/>
    <property type="evidence" value="ECO:0007669"/>
    <property type="project" value="TreeGrafter"/>
</dbReference>
<dbReference type="GO" id="GO:1990904">
    <property type="term" value="C:ribonucleoprotein complex"/>
    <property type="evidence" value="ECO:0007669"/>
    <property type="project" value="UniProtKB-KW"/>
</dbReference>
<gene>
    <name evidence="7 8" type="primary">rpsF</name>
    <name evidence="8" type="ORF">IAA81_10335</name>
</gene>
<comment type="caution">
    <text evidence="8">The sequence shown here is derived from an EMBL/GenBank/DDBJ whole genome shotgun (WGS) entry which is preliminary data.</text>
</comment>
<keyword evidence="2 7" id="KW-0694">RNA-binding</keyword>
<dbReference type="PANTHER" id="PTHR21011:SF1">
    <property type="entry name" value="SMALL RIBOSOMAL SUBUNIT PROTEIN BS6M"/>
    <property type="match status" value="1"/>
</dbReference>
<dbReference type="PANTHER" id="PTHR21011">
    <property type="entry name" value="MITOCHONDRIAL 28S RIBOSOMAL PROTEIN S6"/>
    <property type="match status" value="1"/>
</dbReference>
<evidence type="ECO:0000313" key="8">
    <source>
        <dbReference type="EMBL" id="MBO8458600.1"/>
    </source>
</evidence>
<dbReference type="Gene3D" id="3.30.70.60">
    <property type="match status" value="1"/>
</dbReference>
<dbReference type="SUPFAM" id="SSF54995">
    <property type="entry name" value="Ribosomal protein S6"/>
    <property type="match status" value="1"/>
</dbReference>
<keyword evidence="7" id="KW-0699">rRNA-binding</keyword>
<dbReference type="GO" id="GO:0006412">
    <property type="term" value="P:translation"/>
    <property type="evidence" value="ECO:0007669"/>
    <property type="project" value="UniProtKB-UniRule"/>
</dbReference>
<keyword evidence="3 7" id="KW-0689">Ribosomal protein</keyword>
<evidence type="ECO:0000256" key="2">
    <source>
        <dbReference type="ARBA" id="ARBA00022884"/>
    </source>
</evidence>
<dbReference type="HAMAP" id="MF_00360">
    <property type="entry name" value="Ribosomal_bS6"/>
    <property type="match status" value="1"/>
</dbReference>
<dbReference type="GO" id="GO:0003735">
    <property type="term" value="F:structural constituent of ribosome"/>
    <property type="evidence" value="ECO:0007669"/>
    <property type="project" value="InterPro"/>
</dbReference>
<dbReference type="NCBIfam" id="TIGR00166">
    <property type="entry name" value="S6"/>
    <property type="match status" value="1"/>
</dbReference>
<keyword evidence="4 7" id="KW-0687">Ribonucleoprotein</keyword>
<dbReference type="InterPro" id="IPR000529">
    <property type="entry name" value="Ribosomal_bS6"/>
</dbReference>
<organism evidence="8 9">
    <name type="scientific">Candidatus Gallitreponema excrementavium</name>
    <dbReference type="NCBI Taxonomy" id="2840840"/>
    <lineage>
        <taxon>Bacteria</taxon>
        <taxon>Pseudomonadati</taxon>
        <taxon>Spirochaetota</taxon>
        <taxon>Spirochaetia</taxon>
        <taxon>Spirochaetales</taxon>
        <taxon>Candidatus Gallitreponema</taxon>
    </lineage>
</organism>
<evidence type="ECO:0000313" key="9">
    <source>
        <dbReference type="Proteomes" id="UP000823638"/>
    </source>
</evidence>
<dbReference type="EMBL" id="JADIMM010000117">
    <property type="protein sequence ID" value="MBO8458600.1"/>
    <property type="molecule type" value="Genomic_DNA"/>
</dbReference>